<dbReference type="EMBL" id="OC951375">
    <property type="protein sequence ID" value="CAD7664158.1"/>
    <property type="molecule type" value="Genomic_DNA"/>
</dbReference>
<dbReference type="EMBL" id="CAJPVJ010036550">
    <property type="protein sequence ID" value="CAG2181295.1"/>
    <property type="molecule type" value="Genomic_DNA"/>
</dbReference>
<dbReference type="Proteomes" id="UP000728032">
    <property type="component" value="Unassembled WGS sequence"/>
</dbReference>
<dbReference type="AlphaFoldDB" id="A0A7R9R0K2"/>
<reference evidence="1" key="1">
    <citation type="submission" date="2020-11" db="EMBL/GenBank/DDBJ databases">
        <authorList>
            <person name="Tran Van P."/>
        </authorList>
    </citation>
    <scope>NUCLEOTIDE SEQUENCE</scope>
</reference>
<evidence type="ECO:0000313" key="2">
    <source>
        <dbReference type="Proteomes" id="UP000728032"/>
    </source>
</evidence>
<protein>
    <submittedName>
        <fullName evidence="1">Uncharacterized protein</fullName>
    </submittedName>
</protein>
<name>A0A7R9R0K2_9ACAR</name>
<accession>A0A7R9R0K2</accession>
<gene>
    <name evidence="1" type="ORF">ONB1V03_LOCUS20716</name>
</gene>
<organism evidence="1">
    <name type="scientific">Oppiella nova</name>
    <dbReference type="NCBI Taxonomy" id="334625"/>
    <lineage>
        <taxon>Eukaryota</taxon>
        <taxon>Metazoa</taxon>
        <taxon>Ecdysozoa</taxon>
        <taxon>Arthropoda</taxon>
        <taxon>Chelicerata</taxon>
        <taxon>Arachnida</taxon>
        <taxon>Acari</taxon>
        <taxon>Acariformes</taxon>
        <taxon>Sarcoptiformes</taxon>
        <taxon>Oribatida</taxon>
        <taxon>Brachypylina</taxon>
        <taxon>Oppioidea</taxon>
        <taxon>Oppiidae</taxon>
        <taxon>Oppiella</taxon>
    </lineage>
</organism>
<keyword evidence="2" id="KW-1185">Reference proteome</keyword>
<proteinExistence type="predicted"/>
<sequence>MRSLYLNIHLPNAKTNTVVSSQSTNYAPVVLVVTTPVREIREDPSPLLSMVGLISWVLSRGVLAVLATTIRESIQELHHI</sequence>
<evidence type="ECO:0000313" key="1">
    <source>
        <dbReference type="EMBL" id="CAD7664158.1"/>
    </source>
</evidence>